<keyword evidence="3" id="KW-1185">Reference proteome</keyword>
<accession>A0ABN7XEE7</accession>
<reference evidence="2 3" key="1">
    <citation type="submission" date="2021-06" db="EMBL/GenBank/DDBJ databases">
        <authorList>
            <person name="Kallberg Y."/>
            <person name="Tangrot J."/>
            <person name="Rosling A."/>
        </authorList>
    </citation>
    <scope>NUCLEOTIDE SEQUENCE [LARGE SCALE GENOMIC DNA]</scope>
    <source>
        <strain evidence="2 3">120-4 pot B 10/14</strain>
    </source>
</reference>
<evidence type="ECO:0000313" key="2">
    <source>
        <dbReference type="EMBL" id="CAG8853385.1"/>
    </source>
</evidence>
<feature type="region of interest" description="Disordered" evidence="1">
    <location>
        <begin position="19"/>
        <end position="39"/>
    </location>
</feature>
<sequence>IENEFDTLVALEQLRQPLQASQGRVKNQDNSENRENTPLYNDTWFKGHRLIEPHIITEELCNLVKAAKVPEEIGLVSSFLDPRIKHLKFLGDKTMKATTTNRVRILCDEENYYQPSVGLDKSPSVSTFKTATNNDLIAALYSSEEPDDEIFNEGEVDRYLCESIEKM</sequence>
<dbReference type="Proteomes" id="UP000789901">
    <property type="component" value="Unassembled WGS sequence"/>
</dbReference>
<dbReference type="EMBL" id="CAJVQB010123466">
    <property type="protein sequence ID" value="CAG8853385.1"/>
    <property type="molecule type" value="Genomic_DNA"/>
</dbReference>
<comment type="caution">
    <text evidence="2">The sequence shown here is derived from an EMBL/GenBank/DDBJ whole genome shotgun (WGS) entry which is preliminary data.</text>
</comment>
<proteinExistence type="predicted"/>
<feature type="compositionally biased region" description="Basic and acidic residues" evidence="1">
    <location>
        <begin position="26"/>
        <end position="35"/>
    </location>
</feature>
<gene>
    <name evidence="2" type="ORF">GMARGA_LOCUS42206</name>
</gene>
<organism evidence="2 3">
    <name type="scientific">Gigaspora margarita</name>
    <dbReference type="NCBI Taxonomy" id="4874"/>
    <lineage>
        <taxon>Eukaryota</taxon>
        <taxon>Fungi</taxon>
        <taxon>Fungi incertae sedis</taxon>
        <taxon>Mucoromycota</taxon>
        <taxon>Glomeromycotina</taxon>
        <taxon>Glomeromycetes</taxon>
        <taxon>Diversisporales</taxon>
        <taxon>Gigasporaceae</taxon>
        <taxon>Gigaspora</taxon>
    </lineage>
</organism>
<evidence type="ECO:0000313" key="3">
    <source>
        <dbReference type="Proteomes" id="UP000789901"/>
    </source>
</evidence>
<protein>
    <submittedName>
        <fullName evidence="2">6107_t:CDS:1</fullName>
    </submittedName>
</protein>
<feature type="non-terminal residue" evidence="2">
    <location>
        <position position="167"/>
    </location>
</feature>
<name>A0ABN7XEE7_GIGMA</name>
<feature type="non-terminal residue" evidence="2">
    <location>
        <position position="1"/>
    </location>
</feature>
<evidence type="ECO:0000256" key="1">
    <source>
        <dbReference type="SAM" id="MobiDB-lite"/>
    </source>
</evidence>